<feature type="transmembrane region" description="Helical" evidence="6">
    <location>
        <begin position="111"/>
        <end position="131"/>
    </location>
</feature>
<accession>A0A6P8H5S1</accession>
<protein>
    <submittedName>
        <fullName evidence="8">Proton-coupled folate transporter-like</fullName>
    </submittedName>
</protein>
<evidence type="ECO:0000256" key="5">
    <source>
        <dbReference type="SAM" id="MobiDB-lite"/>
    </source>
</evidence>
<evidence type="ECO:0000256" key="1">
    <source>
        <dbReference type="ARBA" id="ARBA00004141"/>
    </source>
</evidence>
<dbReference type="GO" id="GO:0022857">
    <property type="term" value="F:transmembrane transporter activity"/>
    <property type="evidence" value="ECO:0007669"/>
    <property type="project" value="InterPro"/>
</dbReference>
<proteinExistence type="predicted"/>
<name>A0A6P8H5S1_ACTTE</name>
<feature type="region of interest" description="Disordered" evidence="5">
    <location>
        <begin position="481"/>
        <end position="504"/>
    </location>
</feature>
<dbReference type="Pfam" id="PF07690">
    <property type="entry name" value="MFS_1"/>
    <property type="match status" value="1"/>
</dbReference>
<dbReference type="PANTHER" id="PTHR23507">
    <property type="entry name" value="ZGC:174356"/>
    <property type="match status" value="1"/>
</dbReference>
<dbReference type="GeneID" id="116288992"/>
<dbReference type="OrthoDB" id="419734at2759"/>
<feature type="transmembrane region" description="Helical" evidence="6">
    <location>
        <begin position="332"/>
        <end position="349"/>
    </location>
</feature>
<dbReference type="InterPro" id="IPR036259">
    <property type="entry name" value="MFS_trans_sf"/>
</dbReference>
<feature type="transmembrane region" description="Helical" evidence="6">
    <location>
        <begin position="300"/>
        <end position="320"/>
    </location>
</feature>
<dbReference type="InterPro" id="IPR011701">
    <property type="entry name" value="MFS"/>
</dbReference>
<evidence type="ECO:0000256" key="2">
    <source>
        <dbReference type="ARBA" id="ARBA00022692"/>
    </source>
</evidence>
<dbReference type="SUPFAM" id="SSF103473">
    <property type="entry name" value="MFS general substrate transporter"/>
    <property type="match status" value="1"/>
</dbReference>
<evidence type="ECO:0000256" key="6">
    <source>
        <dbReference type="SAM" id="Phobius"/>
    </source>
</evidence>
<evidence type="ECO:0000256" key="3">
    <source>
        <dbReference type="ARBA" id="ARBA00022989"/>
    </source>
</evidence>
<feature type="transmembrane region" description="Helical" evidence="6">
    <location>
        <begin position="79"/>
        <end position="99"/>
    </location>
</feature>
<keyword evidence="4 6" id="KW-0472">Membrane</keyword>
<feature type="transmembrane region" description="Helical" evidence="6">
    <location>
        <begin position="20"/>
        <end position="38"/>
    </location>
</feature>
<comment type="subcellular location">
    <subcellularLocation>
        <location evidence="1">Membrane</location>
        <topology evidence="1">Multi-pass membrane protein</topology>
    </subcellularLocation>
</comment>
<dbReference type="AlphaFoldDB" id="A0A6P8H5S1"/>
<feature type="transmembrane region" description="Helical" evidence="6">
    <location>
        <begin position="388"/>
        <end position="408"/>
    </location>
</feature>
<evidence type="ECO:0000313" key="7">
    <source>
        <dbReference type="Proteomes" id="UP000515163"/>
    </source>
</evidence>
<feature type="transmembrane region" description="Helical" evidence="6">
    <location>
        <begin position="176"/>
        <end position="198"/>
    </location>
</feature>
<dbReference type="Proteomes" id="UP000515163">
    <property type="component" value="Unplaced"/>
</dbReference>
<organism evidence="7 8">
    <name type="scientific">Actinia tenebrosa</name>
    <name type="common">Australian red waratah sea anemone</name>
    <dbReference type="NCBI Taxonomy" id="6105"/>
    <lineage>
        <taxon>Eukaryota</taxon>
        <taxon>Metazoa</taxon>
        <taxon>Cnidaria</taxon>
        <taxon>Anthozoa</taxon>
        <taxon>Hexacorallia</taxon>
        <taxon>Actiniaria</taxon>
        <taxon>Actiniidae</taxon>
        <taxon>Actinia</taxon>
    </lineage>
</organism>
<dbReference type="PANTHER" id="PTHR23507:SF1">
    <property type="entry name" value="FI18259P1-RELATED"/>
    <property type="match status" value="1"/>
</dbReference>
<dbReference type="Gene3D" id="1.20.1250.20">
    <property type="entry name" value="MFS general substrate transporter like domains"/>
    <property type="match status" value="1"/>
</dbReference>
<dbReference type="RefSeq" id="XP_031551724.1">
    <property type="nucleotide sequence ID" value="XM_031695864.1"/>
</dbReference>
<dbReference type="InParanoid" id="A0A6P8H5S1"/>
<dbReference type="FunCoup" id="A0A6P8H5S1">
    <property type="interactions" value="272"/>
</dbReference>
<feature type="transmembrane region" description="Helical" evidence="6">
    <location>
        <begin position="420"/>
        <end position="442"/>
    </location>
</feature>
<reference evidence="8" key="1">
    <citation type="submission" date="2025-08" db="UniProtKB">
        <authorList>
            <consortium name="RefSeq"/>
        </authorList>
    </citation>
    <scope>IDENTIFICATION</scope>
    <source>
        <tissue evidence="8">Tentacle</tissue>
    </source>
</reference>
<sequence length="504" mass="55047">MAPKRFNWRQLLTAEPVVFFYAYGLFMHLPVIQQYIYFRIAKNKGFPYDTTASNSCGNETALNATMKGLEKQVQSLSSYIHLGVVLFSSLPSLFTSLFIGSWTDSRGRKPALLLPAIGSSIEAGLTILVMYLELPVYVLFVGGAINGLCGYFTTLIMGLMAYIADTTDESDRPLRLAIMELLTFLGGMVSQLTSGVWIENHGFITPYWFILACLLFSVLYTVFFLPESRPPSDVTEKTSLGSCQSIKRILAVYKAPREGGRFNLILLTLSSAFSQIATQGSTGIVTLFVLHTPLCFSPEFVGYIAALRSLCIGIGAILGIKLLGIWLTELSISRIGIVSSIGGLVTFGLSKTTFLVFTAPVVGLFGGCVVPIFRAMMSRIVSKDEQGALFSAVASFETLCNFIGAFIFNSLYPASLKFDFPGFVFFVGAIICLLPFCFTCCLKNPMVLLSKKDRVQVVGNYDVIPDDNLNDPVKSLDSCNTEGTTIVSPESKGSVSRYNTEPQA</sequence>
<feature type="transmembrane region" description="Helical" evidence="6">
    <location>
        <begin position="204"/>
        <end position="225"/>
    </location>
</feature>
<dbReference type="GO" id="GO:0016020">
    <property type="term" value="C:membrane"/>
    <property type="evidence" value="ECO:0007669"/>
    <property type="project" value="UniProtKB-SubCell"/>
</dbReference>
<gene>
    <name evidence="8" type="primary">LOC116288992</name>
</gene>
<keyword evidence="7" id="KW-1185">Reference proteome</keyword>
<dbReference type="KEGG" id="aten:116288992"/>
<keyword evidence="2 6" id="KW-0812">Transmembrane</keyword>
<evidence type="ECO:0000313" key="8">
    <source>
        <dbReference type="RefSeq" id="XP_031551724.1"/>
    </source>
</evidence>
<evidence type="ECO:0000256" key="4">
    <source>
        <dbReference type="ARBA" id="ARBA00023136"/>
    </source>
</evidence>
<feature type="transmembrane region" description="Helical" evidence="6">
    <location>
        <begin position="355"/>
        <end position="376"/>
    </location>
</feature>
<feature type="transmembrane region" description="Helical" evidence="6">
    <location>
        <begin position="137"/>
        <end position="164"/>
    </location>
</feature>
<keyword evidence="3 6" id="KW-1133">Transmembrane helix</keyword>